<feature type="region of interest" description="Disordered" evidence="1">
    <location>
        <begin position="325"/>
        <end position="354"/>
    </location>
</feature>
<evidence type="ECO:0000256" key="1">
    <source>
        <dbReference type="SAM" id="MobiDB-lite"/>
    </source>
</evidence>
<dbReference type="InterPro" id="IPR000073">
    <property type="entry name" value="AB_hydrolase_1"/>
</dbReference>
<evidence type="ECO:0000259" key="2">
    <source>
        <dbReference type="Pfam" id="PF00561"/>
    </source>
</evidence>
<feature type="compositionally biased region" description="Basic and acidic residues" evidence="1">
    <location>
        <begin position="325"/>
        <end position="337"/>
    </location>
</feature>
<proteinExistence type="predicted"/>
<accession>A0AAE2ZNE4</accession>
<keyword evidence="3" id="KW-0378">Hydrolase</keyword>
<dbReference type="Proteomes" id="UP001196509">
    <property type="component" value="Unassembled WGS sequence"/>
</dbReference>
<dbReference type="InterPro" id="IPR050266">
    <property type="entry name" value="AB_hydrolase_sf"/>
</dbReference>
<keyword evidence="4" id="KW-1185">Reference proteome</keyword>
<dbReference type="PRINTS" id="PR00111">
    <property type="entry name" value="ABHYDROLASE"/>
</dbReference>
<dbReference type="Pfam" id="PF00561">
    <property type="entry name" value="Abhydrolase_1"/>
    <property type="match status" value="1"/>
</dbReference>
<dbReference type="AlphaFoldDB" id="A0AAE2ZNE4"/>
<sequence>MAMFWTSILVISGLYGFTLFLTRSVERRFPAHGDLTDVGGYRMHALHIERPESADLPAIVFIHGASGNLRDQSGAFLSALEGRAEMLFVDRPGHGWSERGGSRNAYPDAQARAIATLMDRKGIEDAIVVGHSFGGVIATAMALERPERVRGLLLLASPTHPWQGGVDFYYRLVTIPVIGRLFCELLVMPLGLVLAGPAVKRVFAPDLCADDYEENTAIPLVLRPRQFLANARDVVKLFDHIVITAPKYPAIKAPAVILSGLEDTVVSPLQHSVALAEEMDNAELVLLEGVGHKPDYVATGLCTAALEKLSGAPVDLEALKHAFERHRATTTRGKADNATDETSAQMPDMPSEPI</sequence>
<protein>
    <submittedName>
        <fullName evidence="3">Alpha/beta hydrolase</fullName>
    </submittedName>
</protein>
<dbReference type="SUPFAM" id="SSF53474">
    <property type="entry name" value="alpha/beta-Hydrolases"/>
    <property type="match status" value="1"/>
</dbReference>
<reference evidence="3" key="1">
    <citation type="submission" date="2021-08" db="EMBL/GenBank/DDBJ databases">
        <title>Hoeflea bacterium WL0058 sp. nov., isolated from the sediment.</title>
        <authorList>
            <person name="Wang L."/>
            <person name="Zhang D."/>
        </authorList>
    </citation>
    <scope>NUCLEOTIDE SEQUENCE</scope>
    <source>
        <strain evidence="3">WL0058</strain>
    </source>
</reference>
<dbReference type="GO" id="GO:0016787">
    <property type="term" value="F:hydrolase activity"/>
    <property type="evidence" value="ECO:0007669"/>
    <property type="project" value="UniProtKB-KW"/>
</dbReference>
<organism evidence="3 4">
    <name type="scientific">Flavimaribacter sediminis</name>
    <dbReference type="NCBI Taxonomy" id="2865987"/>
    <lineage>
        <taxon>Bacteria</taxon>
        <taxon>Pseudomonadati</taxon>
        <taxon>Pseudomonadota</taxon>
        <taxon>Alphaproteobacteria</taxon>
        <taxon>Hyphomicrobiales</taxon>
        <taxon>Rhizobiaceae</taxon>
        <taxon>Flavimaribacter</taxon>
    </lineage>
</organism>
<evidence type="ECO:0000313" key="3">
    <source>
        <dbReference type="EMBL" id="MBW8639134.1"/>
    </source>
</evidence>
<gene>
    <name evidence="3" type="ORF">K1W69_18200</name>
</gene>
<dbReference type="RefSeq" id="WP_220229840.1">
    <property type="nucleotide sequence ID" value="NZ_JAICBX010000003.1"/>
</dbReference>
<dbReference type="Gene3D" id="3.40.50.1820">
    <property type="entry name" value="alpha/beta hydrolase"/>
    <property type="match status" value="1"/>
</dbReference>
<dbReference type="PANTHER" id="PTHR43798">
    <property type="entry name" value="MONOACYLGLYCEROL LIPASE"/>
    <property type="match status" value="1"/>
</dbReference>
<name>A0AAE2ZNE4_9HYPH</name>
<feature type="domain" description="AB hydrolase-1" evidence="2">
    <location>
        <begin position="57"/>
        <end position="162"/>
    </location>
</feature>
<dbReference type="EMBL" id="JAICBX010000003">
    <property type="protein sequence ID" value="MBW8639134.1"/>
    <property type="molecule type" value="Genomic_DNA"/>
</dbReference>
<evidence type="ECO:0000313" key="4">
    <source>
        <dbReference type="Proteomes" id="UP001196509"/>
    </source>
</evidence>
<dbReference type="InterPro" id="IPR029058">
    <property type="entry name" value="AB_hydrolase_fold"/>
</dbReference>
<comment type="caution">
    <text evidence="3">The sequence shown here is derived from an EMBL/GenBank/DDBJ whole genome shotgun (WGS) entry which is preliminary data.</text>
</comment>